<evidence type="ECO:0000313" key="1">
    <source>
        <dbReference type="EMBL" id="SEC69615.1"/>
    </source>
</evidence>
<reference evidence="2" key="1">
    <citation type="submission" date="2016-10" db="EMBL/GenBank/DDBJ databases">
        <authorList>
            <person name="Varghese N."/>
            <person name="Submissions S."/>
        </authorList>
    </citation>
    <scope>NUCLEOTIDE SEQUENCE [LARGE SCALE GENOMIC DNA]</scope>
    <source>
        <strain evidence="2">DSM 44234</strain>
    </source>
</reference>
<name>A0A1H4ULQ1_TSUTY</name>
<organism evidence="1 2">
    <name type="scientific">Tsukamurella tyrosinosolvens</name>
    <dbReference type="NCBI Taxonomy" id="57704"/>
    <lineage>
        <taxon>Bacteria</taxon>
        <taxon>Bacillati</taxon>
        <taxon>Actinomycetota</taxon>
        <taxon>Actinomycetes</taxon>
        <taxon>Mycobacteriales</taxon>
        <taxon>Tsukamurellaceae</taxon>
        <taxon>Tsukamurella</taxon>
    </lineage>
</organism>
<dbReference type="AlphaFoldDB" id="A0A1H4ULQ1"/>
<sequence length="97" mass="10505">MSISEYATETVATWIISEGEELAAFGSRQRVASHAADCVRAGNLNALRELVDQAVHRTHGGRWSAAHEARDVLLAEGGLDVVDWDEVADSVRQSAMI</sequence>
<evidence type="ECO:0000313" key="2">
    <source>
        <dbReference type="Proteomes" id="UP000182241"/>
    </source>
</evidence>
<protein>
    <submittedName>
        <fullName evidence="1">Uncharacterized protein</fullName>
    </submittedName>
</protein>
<gene>
    <name evidence="1" type="ORF">SAMN04489793_2945</name>
</gene>
<proteinExistence type="predicted"/>
<dbReference type="RefSeq" id="WP_068739994.1">
    <property type="nucleotide sequence ID" value="NZ_FNSA01000003.1"/>
</dbReference>
<dbReference type="EMBL" id="FNSA01000003">
    <property type="protein sequence ID" value="SEC69615.1"/>
    <property type="molecule type" value="Genomic_DNA"/>
</dbReference>
<keyword evidence="2" id="KW-1185">Reference proteome</keyword>
<accession>A0A1H4ULQ1</accession>
<dbReference type="Proteomes" id="UP000182241">
    <property type="component" value="Unassembled WGS sequence"/>
</dbReference>